<comment type="subunit">
    <text evidence="11 12">PSII is composed of 1 copy each of membrane proteins PsbA, PsbB, PsbC, PsbD, PsbE, PsbF, PsbH, PsbI, PsbJ, PsbK, PsbL, PsbM, PsbT, PsbY, PsbZ, Psb30/Ycf12, at least 3 peripheral proteins of the oxygen-evolving complex and a large number of cofactors. It forms dimeric complexes.</text>
</comment>
<comment type="similarity">
    <text evidence="2 12 13">Belongs to the PsbZ family.</text>
</comment>
<keyword evidence="4 12" id="KW-0674">Reaction center</keyword>
<proteinExistence type="inferred from homology"/>
<keyword evidence="6 12" id="KW-0812">Transmembrane</keyword>
<evidence type="ECO:0000256" key="2">
    <source>
        <dbReference type="ARBA" id="ARBA00008367"/>
    </source>
</evidence>
<reference evidence="16" key="2">
    <citation type="journal article" date="2017" name="J. Phycol.">
        <title>Comparative DNA sequence analyses of Pyramimonas parkeae (Prasinophyceae) chloroplast genomes.</title>
        <authorList>
            <person name="Satjarak A."/>
            <person name="Graham L.E."/>
        </authorList>
    </citation>
    <scope>NUCLEOTIDE SEQUENCE</scope>
    <source>
        <strain evidence="16">NIES254</strain>
    </source>
</reference>
<evidence type="ECO:0000256" key="3">
    <source>
        <dbReference type="ARBA" id="ARBA00021665"/>
    </source>
</evidence>
<gene>
    <name evidence="12 15" type="primary">psbZ</name>
</gene>
<keyword evidence="15" id="KW-0150">Chloroplast</keyword>
<dbReference type="NCBIfam" id="TIGR03043">
    <property type="entry name" value="PS_II_psbZ"/>
    <property type="match status" value="1"/>
</dbReference>
<reference evidence="15" key="1">
    <citation type="journal article" date="2009" name="Mol. Biol. Evol.">
        <title>The chloroplast genomes of the green algae Pyramimonas, Monomastix, and Pycnococcus shed new light on the evolutionary history of prasinophytes and the origin of the secondary chloroplasts of euglenids.</title>
        <authorList>
            <person name="Turmel M."/>
            <person name="Gagnon M.C."/>
            <person name="O'Kelly C.J."/>
            <person name="Otis C."/>
            <person name="Lemieux C."/>
        </authorList>
    </citation>
    <scope>NUCLEOTIDE SEQUENCE</scope>
    <source>
        <strain evidence="15">CCMP 726</strain>
    </source>
</reference>
<dbReference type="InterPro" id="IPR036512">
    <property type="entry name" value="PSII_PsbZ_sf"/>
</dbReference>
<evidence type="ECO:0000256" key="5">
    <source>
        <dbReference type="ARBA" id="ARBA00022531"/>
    </source>
</evidence>
<comment type="function">
    <text evidence="12">May control the interaction of photosystem II (PSII) cores with the light-harvesting antenna, regulates electron flow through the 2 photosystem reaction centers. PSII is a light-driven water plastoquinone oxidoreductase, using light energy to abstract electrons from H(2)O, generating a proton gradient subsequently used for ATP formation.</text>
</comment>
<keyword evidence="5 12" id="KW-0602">Photosynthesis</keyword>
<protein>
    <recommendedName>
        <fullName evidence="3 12">Photosystem II reaction center protein Z</fullName>
        <shortName evidence="12">PSII-Z</shortName>
    </recommendedName>
</protein>
<sequence>MILLFQLALFALIAVSFLMVIAVPVVFASPDGWSSTKGLVFTGAALWIFLVFLVGVLNSFVI</sequence>
<dbReference type="PANTHER" id="PTHR34971">
    <property type="entry name" value="PHOTOSYSTEM II REACTION CENTER PROTEIN Z"/>
    <property type="match status" value="1"/>
</dbReference>
<dbReference type="GO" id="GO:0009539">
    <property type="term" value="C:photosystem II reaction center"/>
    <property type="evidence" value="ECO:0007669"/>
    <property type="project" value="InterPro"/>
</dbReference>
<comment type="function">
    <text evidence="13">Controls the interaction of photosystem II (PSII) cores with the light-harvesting antenna, regulates electron flow through the 2 photosystem reaction centers. PSII is a light-driven water plastoquinone oxidoreductase, using light energy to abstract electrons from H(2)O, generating a proton gradient subsequently used for ATP formation.</text>
</comment>
<evidence type="ECO:0000256" key="7">
    <source>
        <dbReference type="ARBA" id="ARBA00022989"/>
    </source>
</evidence>
<evidence type="ECO:0000256" key="6">
    <source>
        <dbReference type="ARBA" id="ARBA00022692"/>
    </source>
</evidence>
<feature type="transmembrane region" description="Helical" evidence="14">
    <location>
        <begin position="38"/>
        <end position="61"/>
    </location>
</feature>
<evidence type="ECO:0000313" key="15">
    <source>
        <dbReference type="EMBL" id="ACJ71113.1"/>
    </source>
</evidence>
<dbReference type="RefSeq" id="YP_002600952.1">
    <property type="nucleotide sequence ID" value="NC_012099.1"/>
</dbReference>
<evidence type="ECO:0000256" key="11">
    <source>
        <dbReference type="ARBA" id="ARBA00038734"/>
    </source>
</evidence>
<dbReference type="GO" id="GO:0015979">
    <property type="term" value="P:photosynthesis"/>
    <property type="evidence" value="ECO:0007669"/>
    <property type="project" value="UniProtKB-UniRule"/>
</dbReference>
<dbReference type="InterPro" id="IPR002644">
    <property type="entry name" value="PSII_PsbZ"/>
</dbReference>
<keyword evidence="7 12" id="KW-1133">Transmembrane helix</keyword>
<keyword evidence="9 12" id="KW-0472">Membrane</keyword>
<dbReference type="PANTHER" id="PTHR34971:SF2">
    <property type="entry name" value="PHOTOSYSTEM II REACTION CENTER PROTEIN Z"/>
    <property type="match status" value="1"/>
</dbReference>
<dbReference type="SUPFAM" id="SSF161055">
    <property type="entry name" value="PsbZ-like"/>
    <property type="match status" value="1"/>
</dbReference>
<dbReference type="AlphaFoldDB" id="C0JX54"/>
<dbReference type="GO" id="GO:0009535">
    <property type="term" value="C:chloroplast thylakoid membrane"/>
    <property type="evidence" value="ECO:0007669"/>
    <property type="project" value="UniProtKB-SubCell"/>
</dbReference>
<evidence type="ECO:0000256" key="9">
    <source>
        <dbReference type="ARBA" id="ARBA00023136"/>
    </source>
</evidence>
<keyword evidence="8 12" id="KW-0793">Thylakoid</keyword>
<keyword evidence="15" id="KW-0934">Plastid</keyword>
<dbReference type="EMBL" id="FJ493499">
    <property type="protein sequence ID" value="ACJ71113.1"/>
    <property type="molecule type" value="Genomic_DNA"/>
</dbReference>
<evidence type="ECO:0000256" key="13">
    <source>
        <dbReference type="RuleBase" id="RU003472"/>
    </source>
</evidence>
<dbReference type="HAMAP" id="MF_00644">
    <property type="entry name" value="PSII_PsbZ"/>
    <property type="match status" value="1"/>
</dbReference>
<evidence type="ECO:0000313" key="16">
    <source>
        <dbReference type="EMBL" id="ANA57014.1"/>
    </source>
</evidence>
<dbReference type="Gene3D" id="1.10.287.740">
    <property type="entry name" value="Photosystem II PsbZ, reaction centre"/>
    <property type="match status" value="1"/>
</dbReference>
<evidence type="ECO:0000256" key="10">
    <source>
        <dbReference type="ARBA" id="ARBA00023276"/>
    </source>
</evidence>
<dbReference type="Pfam" id="PF01737">
    <property type="entry name" value="Ycf9"/>
    <property type="match status" value="1"/>
</dbReference>
<evidence type="ECO:0000256" key="14">
    <source>
        <dbReference type="SAM" id="Phobius"/>
    </source>
</evidence>
<dbReference type="EMBL" id="KX013546">
    <property type="protein sequence ID" value="ANA57014.1"/>
    <property type="molecule type" value="Genomic_DNA"/>
</dbReference>
<evidence type="ECO:0000256" key="1">
    <source>
        <dbReference type="ARBA" id="ARBA00004141"/>
    </source>
</evidence>
<name>C0JX54_9CHLO</name>
<keyword evidence="10 12" id="KW-0604">Photosystem II</keyword>
<evidence type="ECO:0000256" key="4">
    <source>
        <dbReference type="ARBA" id="ARBA00022469"/>
    </source>
</evidence>
<dbReference type="GeneID" id="7441018"/>
<organism evidence="15">
    <name type="scientific">Pyramimonas parkeae</name>
    <dbReference type="NCBI Taxonomy" id="36894"/>
    <lineage>
        <taxon>Eukaryota</taxon>
        <taxon>Viridiplantae</taxon>
        <taxon>Chlorophyta</taxon>
        <taxon>Pyramimonadophyceae</taxon>
        <taxon>Pyramimonadales</taxon>
        <taxon>Pyramimonadaceae</taxon>
        <taxon>Pyramimonas</taxon>
        <taxon>Pyramimonas subgen. Trichocystis</taxon>
    </lineage>
</organism>
<geneLocation type="chloroplast" evidence="15"/>
<dbReference type="GO" id="GO:0042549">
    <property type="term" value="P:photosystem II stabilization"/>
    <property type="evidence" value="ECO:0007669"/>
    <property type="project" value="InterPro"/>
</dbReference>
<evidence type="ECO:0000256" key="12">
    <source>
        <dbReference type="HAMAP-Rule" id="MF_00644"/>
    </source>
</evidence>
<comment type="subcellular location">
    <subcellularLocation>
        <location evidence="1">Membrane</location>
        <topology evidence="1">Multi-pass membrane protein</topology>
    </subcellularLocation>
    <subcellularLocation>
        <location evidence="12">Plastid</location>
        <location evidence="12">Chloroplast thylakoid membrane</location>
        <topology evidence="12">Multi-pass membrane protein</topology>
    </subcellularLocation>
</comment>
<evidence type="ECO:0000256" key="8">
    <source>
        <dbReference type="ARBA" id="ARBA00023078"/>
    </source>
</evidence>
<accession>C0JX54</accession>